<sequence length="80" mass="8655">MSHDITVTDFYANTPDDTPNIPAVGTRMLAKLAANQPELLIETPKTPCQTVSMAGRRRLRLSDESMALIGDALDPSGVTR</sequence>
<dbReference type="EMBL" id="BAABBW010000004">
    <property type="protein sequence ID" value="GAA4176414.1"/>
    <property type="molecule type" value="Genomic_DNA"/>
</dbReference>
<organism evidence="1 2">
    <name type="scientific">Gryllotalpicola koreensis</name>
    <dbReference type="NCBI Taxonomy" id="993086"/>
    <lineage>
        <taxon>Bacteria</taxon>
        <taxon>Bacillati</taxon>
        <taxon>Actinomycetota</taxon>
        <taxon>Actinomycetes</taxon>
        <taxon>Micrococcales</taxon>
        <taxon>Microbacteriaceae</taxon>
        <taxon>Gryllotalpicola</taxon>
    </lineage>
</organism>
<protein>
    <submittedName>
        <fullName evidence="1">Uncharacterized protein</fullName>
    </submittedName>
</protein>
<dbReference type="RefSeq" id="WP_344754620.1">
    <property type="nucleotide sequence ID" value="NZ_BAABBW010000004.1"/>
</dbReference>
<reference evidence="2" key="1">
    <citation type="journal article" date="2019" name="Int. J. Syst. Evol. Microbiol.">
        <title>The Global Catalogue of Microorganisms (GCM) 10K type strain sequencing project: providing services to taxonomists for standard genome sequencing and annotation.</title>
        <authorList>
            <consortium name="The Broad Institute Genomics Platform"/>
            <consortium name="The Broad Institute Genome Sequencing Center for Infectious Disease"/>
            <person name="Wu L."/>
            <person name="Ma J."/>
        </authorList>
    </citation>
    <scope>NUCLEOTIDE SEQUENCE [LARGE SCALE GENOMIC DNA]</scope>
    <source>
        <strain evidence="2">JCM 17591</strain>
    </source>
</reference>
<proteinExistence type="predicted"/>
<dbReference type="Proteomes" id="UP001501079">
    <property type="component" value="Unassembled WGS sequence"/>
</dbReference>
<keyword evidence="2" id="KW-1185">Reference proteome</keyword>
<comment type="caution">
    <text evidence="1">The sequence shown here is derived from an EMBL/GenBank/DDBJ whole genome shotgun (WGS) entry which is preliminary data.</text>
</comment>
<gene>
    <name evidence="1" type="ORF">GCM10022287_23610</name>
</gene>
<accession>A0ABP8A2Q1</accession>
<evidence type="ECO:0000313" key="1">
    <source>
        <dbReference type="EMBL" id="GAA4176414.1"/>
    </source>
</evidence>
<name>A0ABP8A2Q1_9MICO</name>
<evidence type="ECO:0000313" key="2">
    <source>
        <dbReference type="Proteomes" id="UP001501079"/>
    </source>
</evidence>